<name>A0AAT9G4K0_9ENTR</name>
<dbReference type="PANTHER" id="PTHR37479">
    <property type="entry name" value="CELL DIVISION PROTEIN FTSL"/>
    <property type="match status" value="1"/>
</dbReference>
<sequence>MITKKYNLIMIIIFDILRNGFIQLTLLLLITITAIFVIKISHENRLLITKKHFLLQEKELLDAEWRNLILEKITLENNNRIEKLSKKQLHMIHPNENNEYIIIIK</sequence>
<dbReference type="EMBL" id="AP028961">
    <property type="protein sequence ID" value="BET44651.1"/>
    <property type="molecule type" value="Genomic_DNA"/>
</dbReference>
<evidence type="ECO:0000256" key="8">
    <source>
        <dbReference type="HAMAP-Rule" id="MF_00910"/>
    </source>
</evidence>
<dbReference type="HAMAP" id="MF_00910">
    <property type="entry name" value="FtsL"/>
    <property type="match status" value="1"/>
</dbReference>
<keyword evidence="3 8" id="KW-0132">Cell division</keyword>
<evidence type="ECO:0000256" key="4">
    <source>
        <dbReference type="ARBA" id="ARBA00022692"/>
    </source>
</evidence>
<accession>A0AAT9G4K0</accession>
<comment type="subunit">
    <text evidence="8">Part of a complex composed of FtsB, FtsL and FtsQ.</text>
</comment>
<evidence type="ECO:0000256" key="2">
    <source>
        <dbReference type="ARBA" id="ARBA00022475"/>
    </source>
</evidence>
<gene>
    <name evidence="8 10" type="primary">ftsL</name>
    <name evidence="10" type="ORF">ACHINZ_3230</name>
</gene>
<proteinExistence type="inferred from homology"/>
<evidence type="ECO:0000256" key="1">
    <source>
        <dbReference type="ARBA" id="ARBA00004401"/>
    </source>
</evidence>
<dbReference type="NCBIfam" id="TIGR02209">
    <property type="entry name" value="ftsL_broad"/>
    <property type="match status" value="1"/>
</dbReference>
<dbReference type="InterPro" id="IPR011922">
    <property type="entry name" value="Cell_div_FtsL"/>
</dbReference>
<evidence type="ECO:0000256" key="9">
    <source>
        <dbReference type="NCBIfam" id="TIGR02209"/>
    </source>
</evidence>
<comment type="similarity">
    <text evidence="8">Belongs to the FtsL family.</text>
</comment>
<dbReference type="Pfam" id="PF04999">
    <property type="entry name" value="FtsL"/>
    <property type="match status" value="1"/>
</dbReference>
<evidence type="ECO:0000256" key="3">
    <source>
        <dbReference type="ARBA" id="ARBA00022618"/>
    </source>
</evidence>
<dbReference type="GO" id="GO:0043093">
    <property type="term" value="P:FtsZ-dependent cytokinesis"/>
    <property type="evidence" value="ECO:0007669"/>
    <property type="project" value="UniProtKB-UniRule"/>
</dbReference>
<organism evidence="10">
    <name type="scientific">Candidatus Aschnera chinzeii</name>
    <dbReference type="NCBI Taxonomy" id="1485666"/>
    <lineage>
        <taxon>Bacteria</taxon>
        <taxon>Pseudomonadati</taxon>
        <taxon>Pseudomonadota</taxon>
        <taxon>Gammaproteobacteria</taxon>
        <taxon>Enterobacterales</taxon>
        <taxon>Enterobacteriaceae</taxon>
        <taxon>Candidatus Aschnera</taxon>
    </lineage>
</organism>
<keyword evidence="8" id="KW-0997">Cell inner membrane</keyword>
<evidence type="ECO:0000313" key="10">
    <source>
        <dbReference type="EMBL" id="BET44651.1"/>
    </source>
</evidence>
<dbReference type="PANTHER" id="PTHR37479:SF1">
    <property type="entry name" value="CELL DIVISION PROTEIN FTSL"/>
    <property type="match status" value="1"/>
</dbReference>
<keyword evidence="6 8" id="KW-0472">Membrane</keyword>
<evidence type="ECO:0000256" key="6">
    <source>
        <dbReference type="ARBA" id="ARBA00023136"/>
    </source>
</evidence>
<protein>
    <recommendedName>
        <fullName evidence="8 9">Cell division protein FtsL</fullName>
    </recommendedName>
</protein>
<reference evidence="10" key="1">
    <citation type="journal article" date="2023" name="Front. Microbiol.">
        <title>Genome analysis of Candidatus Aschnera chinzeii, the bacterial endosymbiont of the blood-sucking bat fly Penicillidia jenynsii (Insecta: Diptera: Nycteribiidae).</title>
        <authorList>
            <person name="Koga R."/>
            <person name="Moriyama M."/>
            <person name="Nozaki T."/>
            <person name="Fukatsu T."/>
        </authorList>
    </citation>
    <scope>NUCLEOTIDE SEQUENCE</scope>
    <source>
        <strain evidence="10">Kw-01</strain>
    </source>
</reference>
<reference evidence="10" key="2">
    <citation type="submission" date="2023-10" db="EMBL/GenBank/DDBJ databases">
        <authorList>
            <person name="Koga R."/>
            <person name="Fukatsu T."/>
        </authorList>
    </citation>
    <scope>NUCLEOTIDE SEQUENCE</scope>
    <source>
        <strain evidence="10">Kw-01</strain>
    </source>
</reference>
<evidence type="ECO:0000256" key="5">
    <source>
        <dbReference type="ARBA" id="ARBA00022989"/>
    </source>
</evidence>
<keyword evidence="7 8" id="KW-0131">Cell cycle</keyword>
<keyword evidence="5 8" id="KW-1133">Transmembrane helix</keyword>
<dbReference type="GO" id="GO:0032153">
    <property type="term" value="C:cell division site"/>
    <property type="evidence" value="ECO:0007669"/>
    <property type="project" value="UniProtKB-UniRule"/>
</dbReference>
<keyword evidence="2 8" id="KW-1003">Cell membrane</keyword>
<dbReference type="AlphaFoldDB" id="A0AAT9G4K0"/>
<comment type="subcellular location">
    <subcellularLocation>
        <location evidence="8">Cell inner membrane</location>
        <topology evidence="8">Single-pass type II membrane protein</topology>
    </subcellularLocation>
    <subcellularLocation>
        <location evidence="1">Cell membrane</location>
        <topology evidence="1">Single-pass type II membrane protein</topology>
    </subcellularLocation>
    <text evidence="8">Localizes to the division septum where it forms a ring structure.</text>
</comment>
<keyword evidence="4 8" id="KW-0812">Transmembrane</keyword>
<comment type="function">
    <text evidence="8">Essential cell division protein. May link together the upstream cell division proteins, which are predominantly cytoplasmic, with the downstream cell division proteins, which are predominantly periplasmic.</text>
</comment>
<evidence type="ECO:0000256" key="7">
    <source>
        <dbReference type="ARBA" id="ARBA00023306"/>
    </source>
</evidence>
<dbReference type="GO" id="GO:0005886">
    <property type="term" value="C:plasma membrane"/>
    <property type="evidence" value="ECO:0007669"/>
    <property type="project" value="UniProtKB-SubCell"/>
</dbReference>
<feature type="transmembrane region" description="Helical" evidence="8">
    <location>
        <begin position="20"/>
        <end position="41"/>
    </location>
</feature>